<protein>
    <submittedName>
        <fullName evidence="1">Uncharacterized protein</fullName>
    </submittedName>
</protein>
<evidence type="ECO:0000313" key="1">
    <source>
        <dbReference type="EMBL" id="KAG2646665.1"/>
    </source>
</evidence>
<keyword evidence="2" id="KW-1185">Reference proteome</keyword>
<dbReference type="EMBL" id="CM029039">
    <property type="protein sequence ID" value="KAG2646665.1"/>
    <property type="molecule type" value="Genomic_DNA"/>
</dbReference>
<dbReference type="Proteomes" id="UP000823388">
    <property type="component" value="Chromosome 2K"/>
</dbReference>
<comment type="caution">
    <text evidence="1">The sequence shown here is derived from an EMBL/GenBank/DDBJ whole genome shotgun (WGS) entry which is preliminary data.</text>
</comment>
<organism evidence="1 2">
    <name type="scientific">Panicum virgatum</name>
    <name type="common">Blackwell switchgrass</name>
    <dbReference type="NCBI Taxonomy" id="38727"/>
    <lineage>
        <taxon>Eukaryota</taxon>
        <taxon>Viridiplantae</taxon>
        <taxon>Streptophyta</taxon>
        <taxon>Embryophyta</taxon>
        <taxon>Tracheophyta</taxon>
        <taxon>Spermatophyta</taxon>
        <taxon>Magnoliopsida</taxon>
        <taxon>Liliopsida</taxon>
        <taxon>Poales</taxon>
        <taxon>Poaceae</taxon>
        <taxon>PACMAD clade</taxon>
        <taxon>Panicoideae</taxon>
        <taxon>Panicodae</taxon>
        <taxon>Paniceae</taxon>
        <taxon>Panicinae</taxon>
        <taxon>Panicum</taxon>
        <taxon>Panicum sect. Hiantes</taxon>
    </lineage>
</organism>
<accession>A0A8T0WH63</accession>
<sequence>MMPNCMLQAISSLVSDHCPLLLVGDTIVKPYKGFRFESFWPRLQGFADQVTEVWNKPVALHNPFLRLHTKLQRTAKKLRGWARSLIGNNKLLLIAAKQLIWILDVVQEFRMLSDEELNLKRDLKNKFLAMTAIEKLRVRQQSRLTFLRAGDANSKLFFLRVNGRRRKNFIQSLRTQQGVVHLQKDK</sequence>
<proteinExistence type="predicted"/>
<reference evidence="1" key="1">
    <citation type="submission" date="2020-05" db="EMBL/GenBank/DDBJ databases">
        <title>WGS assembly of Panicum virgatum.</title>
        <authorList>
            <person name="Lovell J.T."/>
            <person name="Jenkins J."/>
            <person name="Shu S."/>
            <person name="Juenger T.E."/>
            <person name="Schmutz J."/>
        </authorList>
    </citation>
    <scope>NUCLEOTIDE SEQUENCE</scope>
    <source>
        <strain evidence="1">AP13</strain>
    </source>
</reference>
<dbReference type="AlphaFoldDB" id="A0A8T0WH63"/>
<gene>
    <name evidence="1" type="ORF">PVAP13_2KG227805</name>
</gene>
<evidence type="ECO:0000313" key="2">
    <source>
        <dbReference type="Proteomes" id="UP000823388"/>
    </source>
</evidence>
<name>A0A8T0WH63_PANVG</name>